<dbReference type="EMBL" id="JAAMPC010000007">
    <property type="protein sequence ID" value="KAG2302200.1"/>
    <property type="molecule type" value="Genomic_DNA"/>
</dbReference>
<proteinExistence type="predicted"/>
<evidence type="ECO:0000313" key="1">
    <source>
        <dbReference type="EMBL" id="KAG2302200.1"/>
    </source>
</evidence>
<name>A0A8X7SB89_BRACI</name>
<dbReference type="Proteomes" id="UP000886595">
    <property type="component" value="Unassembled WGS sequence"/>
</dbReference>
<sequence>MHMWGFSKQKVPMSACSGCLHKAENQPFTLFTPPPPPCVVPCNAQRKTTPKTNNRKS</sequence>
<dbReference type="AlphaFoldDB" id="A0A8X7SB89"/>
<protein>
    <submittedName>
        <fullName evidence="1">Uncharacterized protein</fullName>
    </submittedName>
</protein>
<reference evidence="1 2" key="1">
    <citation type="submission" date="2020-02" db="EMBL/GenBank/DDBJ databases">
        <authorList>
            <person name="Ma Q."/>
            <person name="Huang Y."/>
            <person name="Song X."/>
            <person name="Pei D."/>
        </authorList>
    </citation>
    <scope>NUCLEOTIDE SEQUENCE [LARGE SCALE GENOMIC DNA]</scope>
    <source>
        <strain evidence="1">Sxm20200214</strain>
        <tissue evidence="1">Leaf</tissue>
    </source>
</reference>
<keyword evidence="2" id="KW-1185">Reference proteome</keyword>
<comment type="caution">
    <text evidence="1">The sequence shown here is derived from an EMBL/GenBank/DDBJ whole genome shotgun (WGS) entry which is preliminary data.</text>
</comment>
<accession>A0A8X7SB89</accession>
<gene>
    <name evidence="1" type="ORF">Bca52824_030851</name>
</gene>
<evidence type="ECO:0000313" key="2">
    <source>
        <dbReference type="Proteomes" id="UP000886595"/>
    </source>
</evidence>
<organism evidence="1 2">
    <name type="scientific">Brassica carinata</name>
    <name type="common">Ethiopian mustard</name>
    <name type="synonym">Abyssinian cabbage</name>
    <dbReference type="NCBI Taxonomy" id="52824"/>
    <lineage>
        <taxon>Eukaryota</taxon>
        <taxon>Viridiplantae</taxon>
        <taxon>Streptophyta</taxon>
        <taxon>Embryophyta</taxon>
        <taxon>Tracheophyta</taxon>
        <taxon>Spermatophyta</taxon>
        <taxon>Magnoliopsida</taxon>
        <taxon>eudicotyledons</taxon>
        <taxon>Gunneridae</taxon>
        <taxon>Pentapetalae</taxon>
        <taxon>rosids</taxon>
        <taxon>malvids</taxon>
        <taxon>Brassicales</taxon>
        <taxon>Brassicaceae</taxon>
        <taxon>Brassiceae</taxon>
        <taxon>Brassica</taxon>
    </lineage>
</organism>